<keyword evidence="6 7" id="KW-0472">Membrane</keyword>
<evidence type="ECO:0000256" key="7">
    <source>
        <dbReference type="SAM" id="Phobius"/>
    </source>
</evidence>
<dbReference type="InterPro" id="IPR050545">
    <property type="entry name" value="Mycobact_MmpL"/>
</dbReference>
<dbReference type="SUPFAM" id="SSF82866">
    <property type="entry name" value="Multidrug efflux transporter AcrB transmembrane domain"/>
    <property type="match status" value="2"/>
</dbReference>
<keyword evidence="5 7" id="KW-1133">Transmembrane helix</keyword>
<name>A0A7R7EHL4_9FIRM</name>
<evidence type="ECO:0000256" key="2">
    <source>
        <dbReference type="ARBA" id="ARBA00010157"/>
    </source>
</evidence>
<accession>A0A7R7EHL4</accession>
<feature type="transmembrane region" description="Helical" evidence="7">
    <location>
        <begin position="200"/>
        <end position="221"/>
    </location>
</feature>
<dbReference type="Proteomes" id="UP000595897">
    <property type="component" value="Chromosome"/>
</dbReference>
<feature type="transmembrane region" description="Helical" evidence="7">
    <location>
        <begin position="621"/>
        <end position="640"/>
    </location>
</feature>
<keyword evidence="10" id="KW-1185">Reference proteome</keyword>
<feature type="transmembrane region" description="Helical" evidence="7">
    <location>
        <begin position="233"/>
        <end position="252"/>
    </location>
</feature>
<dbReference type="Pfam" id="PF03176">
    <property type="entry name" value="MMPL"/>
    <property type="match status" value="2"/>
</dbReference>
<evidence type="ECO:0000256" key="1">
    <source>
        <dbReference type="ARBA" id="ARBA00004651"/>
    </source>
</evidence>
<dbReference type="Gene3D" id="1.20.1640.10">
    <property type="entry name" value="Multidrug efflux transporter AcrB transmembrane domain"/>
    <property type="match status" value="2"/>
</dbReference>
<feature type="transmembrane region" description="Helical" evidence="7">
    <location>
        <begin position="723"/>
        <end position="746"/>
    </location>
</feature>
<dbReference type="KEGG" id="ahb:bsdtb5_01940"/>
<dbReference type="PANTHER" id="PTHR33406">
    <property type="entry name" value="MEMBRANE PROTEIN MJ1562-RELATED"/>
    <property type="match status" value="1"/>
</dbReference>
<evidence type="ECO:0000256" key="3">
    <source>
        <dbReference type="ARBA" id="ARBA00022475"/>
    </source>
</evidence>
<comment type="similarity">
    <text evidence="2">Belongs to the resistance-nodulation-cell division (RND) (TC 2.A.6) family. MmpL subfamily.</text>
</comment>
<comment type="subcellular location">
    <subcellularLocation>
        <location evidence="1">Cell membrane</location>
        <topology evidence="1">Multi-pass membrane protein</topology>
    </subcellularLocation>
</comment>
<dbReference type="GO" id="GO:0005886">
    <property type="term" value="C:plasma membrane"/>
    <property type="evidence" value="ECO:0007669"/>
    <property type="project" value="UniProtKB-SubCell"/>
</dbReference>
<sequence length="802" mass="86994">MRTIIKYRYIICMIWVLGAILLTAFQPDVNAILRERGQSALDDKSPSVVASNILKKMETTEGASDLIVFYEKDKISEKQKNEIADAIKSIKENSKELGITEMIDPVSMPQAAASLYSEDGTTLMVSVKVDKGEKSVDDLTDLFNKELNNVSAEHYLSGEDFITNDYQTKSEAGVEKSAALTVLFILVVLIIIFRSIITPVVSLISVVFAYLTANGIAAQLIDKANFPVTSLTTMLLILILFGIGTDYNILLFSRFREELAKGFSIDDAIVKTYRTAGKTIAYSIVTVLIAFATLVLAKCPIYQSGAVVVIGAVMLLLEILTLTPFVMKVLGKKLFWPSKNVAGHKESKVWGKMASISSKHSILSFLAVLLIILPMVFFYQEKLSFNLVGELGDSSPSSKGFNLVAEHFGAGQTMTTSVVIEDKSAMDNNEALAVIDQLTDNLKNIKGVKKVSSVTQPEGKPIENFYLGSQLFMIAAGLGKSQAGLEQINQGLTAASKSTGNNQLGSVTAGLGQISDGLGQTGSYLDSLKDNKTFFMPEQAMADKNYQQVINTFLSQDKKITKLTVVLKDDPYSEAAQKTVKEISKVLTYTLKGTKFTDAKYGVSGTSATTAETNDVLSSDLQRTAVIVVIGVFLVLLIVVRSVWSSLAIVASLVGAYFAAATAMNAIFINMRGLEGISSFVPFFAFIIIIALGVDYSIFLIMRFKEYPKMPVNEAIVLACKHIGGVVMSAIIILGGTFATLMPSGMVLLEELATAVIVGLVMLCFILLPIFLPAAMSLPKTLSNMSPFFNKKMDVELGYEEA</sequence>
<dbReference type="InterPro" id="IPR004869">
    <property type="entry name" value="MMPL_dom"/>
</dbReference>
<dbReference type="AlphaFoldDB" id="A0A7R7EHL4"/>
<dbReference type="RefSeq" id="WP_271714203.1">
    <property type="nucleotide sequence ID" value="NZ_AP024169.1"/>
</dbReference>
<organism evidence="9 10">
    <name type="scientific">Anaeromicropila herbilytica</name>
    <dbReference type="NCBI Taxonomy" id="2785025"/>
    <lineage>
        <taxon>Bacteria</taxon>
        <taxon>Bacillati</taxon>
        <taxon>Bacillota</taxon>
        <taxon>Clostridia</taxon>
        <taxon>Lachnospirales</taxon>
        <taxon>Lachnospiraceae</taxon>
        <taxon>Anaeromicropila</taxon>
    </lineage>
</organism>
<dbReference type="PROSITE" id="PS50156">
    <property type="entry name" value="SSD"/>
    <property type="match status" value="1"/>
</dbReference>
<evidence type="ECO:0000256" key="4">
    <source>
        <dbReference type="ARBA" id="ARBA00022692"/>
    </source>
</evidence>
<evidence type="ECO:0000313" key="10">
    <source>
        <dbReference type="Proteomes" id="UP000595897"/>
    </source>
</evidence>
<keyword evidence="4 7" id="KW-0812">Transmembrane</keyword>
<evidence type="ECO:0000259" key="8">
    <source>
        <dbReference type="PROSITE" id="PS50156"/>
    </source>
</evidence>
<dbReference type="EMBL" id="AP024169">
    <property type="protein sequence ID" value="BCN28899.1"/>
    <property type="molecule type" value="Genomic_DNA"/>
</dbReference>
<feature type="transmembrane region" description="Helical" evidence="7">
    <location>
        <begin position="279"/>
        <end position="297"/>
    </location>
</feature>
<feature type="transmembrane region" description="Helical" evidence="7">
    <location>
        <begin position="752"/>
        <end position="775"/>
    </location>
</feature>
<feature type="transmembrane region" description="Helical" evidence="7">
    <location>
        <begin position="362"/>
        <end position="379"/>
    </location>
</feature>
<evidence type="ECO:0000256" key="6">
    <source>
        <dbReference type="ARBA" id="ARBA00023136"/>
    </source>
</evidence>
<feature type="transmembrane region" description="Helical" evidence="7">
    <location>
        <begin position="680"/>
        <end position="702"/>
    </location>
</feature>
<evidence type="ECO:0000256" key="5">
    <source>
        <dbReference type="ARBA" id="ARBA00022989"/>
    </source>
</evidence>
<feature type="transmembrane region" description="Helical" evidence="7">
    <location>
        <begin position="7"/>
        <end position="25"/>
    </location>
</feature>
<keyword evidence="3" id="KW-1003">Cell membrane</keyword>
<feature type="domain" description="SSD" evidence="8">
    <location>
        <begin position="200"/>
        <end position="332"/>
    </location>
</feature>
<feature type="transmembrane region" description="Helical" evidence="7">
    <location>
        <begin position="303"/>
        <end position="326"/>
    </location>
</feature>
<reference evidence="9 10" key="1">
    <citation type="submission" date="2020-11" db="EMBL/GenBank/DDBJ databases">
        <title>Draft genome sequencing of a Lachnospiraceae strain isolated from anoxic soil subjected to BSD treatment.</title>
        <authorList>
            <person name="Uek A."/>
            <person name="Tonouchi A."/>
        </authorList>
    </citation>
    <scope>NUCLEOTIDE SEQUENCE [LARGE SCALE GENOMIC DNA]</scope>
    <source>
        <strain evidence="9 10">TB5</strain>
    </source>
</reference>
<dbReference type="PANTHER" id="PTHR33406:SF6">
    <property type="entry name" value="MEMBRANE PROTEIN YDGH-RELATED"/>
    <property type="match status" value="1"/>
</dbReference>
<dbReference type="InterPro" id="IPR000731">
    <property type="entry name" value="SSD"/>
</dbReference>
<feature type="transmembrane region" description="Helical" evidence="7">
    <location>
        <begin position="647"/>
        <end position="668"/>
    </location>
</feature>
<protein>
    <recommendedName>
        <fullName evidence="8">SSD domain-containing protein</fullName>
    </recommendedName>
</protein>
<gene>
    <name evidence="9" type="ORF">bsdtb5_01940</name>
</gene>
<evidence type="ECO:0000313" key="9">
    <source>
        <dbReference type="EMBL" id="BCN28899.1"/>
    </source>
</evidence>
<proteinExistence type="inferred from homology"/>
<feature type="transmembrane region" description="Helical" evidence="7">
    <location>
        <begin position="177"/>
        <end position="193"/>
    </location>
</feature>